<evidence type="ECO:0000313" key="1">
    <source>
        <dbReference type="EMBL" id="KKK66944.1"/>
    </source>
</evidence>
<dbReference type="AlphaFoldDB" id="A0A0F8ZKL3"/>
<gene>
    <name evidence="1" type="ORF">LCGC14_2958990</name>
</gene>
<accession>A0A0F8ZKL3</accession>
<feature type="non-terminal residue" evidence="1">
    <location>
        <position position="88"/>
    </location>
</feature>
<sequence>MSAMAKRNYDNWLSGYAEYTKHSESPDLFHFWTGVFTIAGALRRQVWIDQRYFQWTPNFYIVLVGPAGIAAKSTSLRLGTSLLRRVEG</sequence>
<organism evidence="1">
    <name type="scientific">marine sediment metagenome</name>
    <dbReference type="NCBI Taxonomy" id="412755"/>
    <lineage>
        <taxon>unclassified sequences</taxon>
        <taxon>metagenomes</taxon>
        <taxon>ecological metagenomes</taxon>
    </lineage>
</organism>
<proteinExistence type="predicted"/>
<dbReference type="EMBL" id="LAZR01059839">
    <property type="protein sequence ID" value="KKK66944.1"/>
    <property type="molecule type" value="Genomic_DNA"/>
</dbReference>
<protein>
    <submittedName>
        <fullName evidence="1">Uncharacterized protein</fullName>
    </submittedName>
</protein>
<comment type="caution">
    <text evidence="1">The sequence shown here is derived from an EMBL/GenBank/DDBJ whole genome shotgun (WGS) entry which is preliminary data.</text>
</comment>
<name>A0A0F8ZKL3_9ZZZZ</name>
<reference evidence="1" key="1">
    <citation type="journal article" date="2015" name="Nature">
        <title>Complex archaea that bridge the gap between prokaryotes and eukaryotes.</title>
        <authorList>
            <person name="Spang A."/>
            <person name="Saw J.H."/>
            <person name="Jorgensen S.L."/>
            <person name="Zaremba-Niedzwiedzka K."/>
            <person name="Martijn J."/>
            <person name="Lind A.E."/>
            <person name="van Eijk R."/>
            <person name="Schleper C."/>
            <person name="Guy L."/>
            <person name="Ettema T.J."/>
        </authorList>
    </citation>
    <scope>NUCLEOTIDE SEQUENCE</scope>
</reference>